<dbReference type="EMBL" id="BAABBU010000006">
    <property type="protein sequence ID" value="GAA4129195.1"/>
    <property type="molecule type" value="Genomic_DNA"/>
</dbReference>
<feature type="domain" description="YetF C-terminal" evidence="9">
    <location>
        <begin position="192"/>
        <end position="261"/>
    </location>
</feature>
<keyword evidence="4 8" id="KW-0812">Transmembrane</keyword>
<dbReference type="InterPro" id="IPR048454">
    <property type="entry name" value="YetF_N"/>
</dbReference>
<keyword evidence="3" id="KW-1003">Cell membrane</keyword>
<evidence type="ECO:0000256" key="1">
    <source>
        <dbReference type="ARBA" id="ARBA00004651"/>
    </source>
</evidence>
<evidence type="ECO:0000256" key="2">
    <source>
        <dbReference type="ARBA" id="ARBA00006448"/>
    </source>
</evidence>
<protein>
    <recommendedName>
        <fullName evidence="13">DUF421 domain-containing protein</fullName>
    </recommendedName>
</protein>
<dbReference type="Proteomes" id="UP001501845">
    <property type="component" value="Unassembled WGS sequence"/>
</dbReference>
<evidence type="ECO:0000256" key="5">
    <source>
        <dbReference type="ARBA" id="ARBA00022989"/>
    </source>
</evidence>
<organism evidence="11 12">
    <name type="scientific">Streptomyces tunisiensis</name>
    <dbReference type="NCBI Taxonomy" id="948699"/>
    <lineage>
        <taxon>Bacteria</taxon>
        <taxon>Bacillati</taxon>
        <taxon>Actinomycetota</taxon>
        <taxon>Actinomycetes</taxon>
        <taxon>Kitasatosporales</taxon>
        <taxon>Streptomycetaceae</taxon>
        <taxon>Streptomyces</taxon>
    </lineage>
</organism>
<evidence type="ECO:0000256" key="8">
    <source>
        <dbReference type="SAM" id="Phobius"/>
    </source>
</evidence>
<keyword evidence="12" id="KW-1185">Reference proteome</keyword>
<evidence type="ECO:0000259" key="9">
    <source>
        <dbReference type="Pfam" id="PF04239"/>
    </source>
</evidence>
<evidence type="ECO:0000256" key="3">
    <source>
        <dbReference type="ARBA" id="ARBA00022475"/>
    </source>
</evidence>
<sequence>MGGREELHEVSRLLLAVSVMAVALRCPFREVRARARPLLALLVVATAGMALLLPSGLLRSDGVLAVFVMQRSRLGRRRSGRRPDGPVLRALVLVGGALAPGTRGFVFFDSWNEFFRVLVMAGLAYPILIAAVRASGKRTLSKMNAFDLVVTVALGSTLATILLNRQVALWEGAVALGSLVTLQFVTAWASVRFRGVRRLVKAEPTLLLHEGRLLHDAMRGQRVTPDEVRQAIRAQGTGALELVHAVVLETDGSFSVISRSQHGSGSAMDGVRERRTRHHDVGQQPAPGSSGDCGR</sequence>
<name>A0ABP7Y3K6_9ACTN</name>
<dbReference type="Pfam" id="PF04239">
    <property type="entry name" value="DUF421"/>
    <property type="match status" value="1"/>
</dbReference>
<evidence type="ECO:0000256" key="7">
    <source>
        <dbReference type="SAM" id="MobiDB-lite"/>
    </source>
</evidence>
<feature type="transmembrane region" description="Helical" evidence="8">
    <location>
        <begin position="39"/>
        <end position="67"/>
    </location>
</feature>
<dbReference type="PANTHER" id="PTHR34582:SF6">
    <property type="entry name" value="UPF0702 TRANSMEMBRANE PROTEIN YCAP"/>
    <property type="match status" value="1"/>
</dbReference>
<evidence type="ECO:0000313" key="12">
    <source>
        <dbReference type="Proteomes" id="UP001501845"/>
    </source>
</evidence>
<evidence type="ECO:0000256" key="4">
    <source>
        <dbReference type="ARBA" id="ARBA00022692"/>
    </source>
</evidence>
<dbReference type="Gene3D" id="3.30.240.20">
    <property type="entry name" value="bsu07140 like domains"/>
    <property type="match status" value="1"/>
</dbReference>
<evidence type="ECO:0000259" key="10">
    <source>
        <dbReference type="Pfam" id="PF20730"/>
    </source>
</evidence>
<gene>
    <name evidence="11" type="ORF">GCM10022285_16520</name>
</gene>
<dbReference type="InterPro" id="IPR007353">
    <property type="entry name" value="DUF421"/>
</dbReference>
<dbReference type="Pfam" id="PF20730">
    <property type="entry name" value="YetF_N"/>
    <property type="match status" value="1"/>
</dbReference>
<dbReference type="InterPro" id="IPR023090">
    <property type="entry name" value="UPF0702_alpha/beta_dom_sf"/>
</dbReference>
<keyword evidence="5 8" id="KW-1133">Transmembrane helix</keyword>
<comment type="subcellular location">
    <subcellularLocation>
        <location evidence="1">Cell membrane</location>
        <topology evidence="1">Multi-pass membrane protein</topology>
    </subcellularLocation>
</comment>
<keyword evidence="6 8" id="KW-0472">Membrane</keyword>
<feature type="region of interest" description="Disordered" evidence="7">
    <location>
        <begin position="258"/>
        <end position="295"/>
    </location>
</feature>
<proteinExistence type="inferred from homology"/>
<comment type="similarity">
    <text evidence="2">Belongs to the UPF0702 family.</text>
</comment>
<accession>A0ABP7Y3K6</accession>
<dbReference type="PANTHER" id="PTHR34582">
    <property type="entry name" value="UPF0702 TRANSMEMBRANE PROTEIN YCAP"/>
    <property type="match status" value="1"/>
</dbReference>
<feature type="transmembrane region" description="Helical" evidence="8">
    <location>
        <begin position="169"/>
        <end position="191"/>
    </location>
</feature>
<evidence type="ECO:0000313" key="11">
    <source>
        <dbReference type="EMBL" id="GAA4129195.1"/>
    </source>
</evidence>
<reference evidence="12" key="1">
    <citation type="journal article" date="2019" name="Int. J. Syst. Evol. Microbiol.">
        <title>The Global Catalogue of Microorganisms (GCM) 10K type strain sequencing project: providing services to taxonomists for standard genome sequencing and annotation.</title>
        <authorList>
            <consortium name="The Broad Institute Genomics Platform"/>
            <consortium name="The Broad Institute Genome Sequencing Center for Infectious Disease"/>
            <person name="Wu L."/>
            <person name="Ma J."/>
        </authorList>
    </citation>
    <scope>NUCLEOTIDE SEQUENCE [LARGE SCALE GENOMIC DNA]</scope>
    <source>
        <strain evidence="12">JCM 17589</strain>
    </source>
</reference>
<feature type="transmembrane region" description="Helical" evidence="8">
    <location>
        <begin position="114"/>
        <end position="132"/>
    </location>
</feature>
<comment type="caution">
    <text evidence="11">The sequence shown here is derived from an EMBL/GenBank/DDBJ whole genome shotgun (WGS) entry which is preliminary data.</text>
</comment>
<evidence type="ECO:0008006" key="13">
    <source>
        <dbReference type="Google" id="ProtNLM"/>
    </source>
</evidence>
<feature type="transmembrane region" description="Helical" evidence="8">
    <location>
        <begin position="144"/>
        <end position="163"/>
    </location>
</feature>
<evidence type="ECO:0000256" key="6">
    <source>
        <dbReference type="ARBA" id="ARBA00023136"/>
    </source>
</evidence>
<feature type="domain" description="YetF-like N-terminal transmembrane" evidence="10">
    <location>
        <begin position="126"/>
        <end position="185"/>
    </location>
</feature>